<feature type="domain" description="Alanyl-transfer RNA synthetases family profile" evidence="17">
    <location>
        <begin position="1"/>
        <end position="239"/>
    </location>
</feature>
<evidence type="ECO:0000256" key="5">
    <source>
        <dbReference type="ARBA" id="ARBA00017959"/>
    </source>
</evidence>
<dbReference type="Gene3D" id="3.10.310.40">
    <property type="match status" value="1"/>
</dbReference>
<organism evidence="18 19">
    <name type="scientific">Lentibacillus cibarius</name>
    <dbReference type="NCBI Taxonomy" id="2583219"/>
    <lineage>
        <taxon>Bacteria</taxon>
        <taxon>Bacillati</taxon>
        <taxon>Bacillota</taxon>
        <taxon>Bacilli</taxon>
        <taxon>Bacillales</taxon>
        <taxon>Bacillaceae</taxon>
        <taxon>Lentibacillus</taxon>
    </lineage>
</organism>
<evidence type="ECO:0000259" key="17">
    <source>
        <dbReference type="PROSITE" id="PS50860"/>
    </source>
</evidence>
<keyword evidence="7" id="KW-0436">Ligase</keyword>
<dbReference type="GO" id="GO:0005737">
    <property type="term" value="C:cytoplasm"/>
    <property type="evidence" value="ECO:0007669"/>
    <property type="project" value="UniProtKB-SubCell"/>
</dbReference>
<evidence type="ECO:0000256" key="4">
    <source>
        <dbReference type="ARBA" id="ARBA00013168"/>
    </source>
</evidence>
<keyword evidence="8" id="KW-0479">Metal-binding</keyword>
<keyword evidence="6" id="KW-0820">tRNA-binding</keyword>
<dbReference type="Proteomes" id="UP000319280">
    <property type="component" value="Unassembled WGS sequence"/>
</dbReference>
<dbReference type="AlphaFoldDB" id="A0A549YJG5"/>
<evidence type="ECO:0000256" key="2">
    <source>
        <dbReference type="ARBA" id="ARBA00004496"/>
    </source>
</evidence>
<dbReference type="GO" id="GO:0005524">
    <property type="term" value="F:ATP binding"/>
    <property type="evidence" value="ECO:0007669"/>
    <property type="project" value="UniProtKB-KW"/>
</dbReference>
<dbReference type="EMBL" id="VJMZ01000001">
    <property type="protein sequence ID" value="TRM12004.1"/>
    <property type="molecule type" value="Genomic_DNA"/>
</dbReference>
<reference evidence="18 19" key="1">
    <citation type="submission" date="2019-07" db="EMBL/GenBank/DDBJ databases">
        <title>Genomic analysis of Lentibacillus sp. NKC851-2.</title>
        <authorList>
            <person name="Oh Y.J."/>
        </authorList>
    </citation>
    <scope>NUCLEOTIDE SEQUENCE [LARGE SCALE GENOMIC DNA]</scope>
    <source>
        <strain evidence="18 19">NKC851-2</strain>
    </source>
</reference>
<dbReference type="GO" id="GO:0004813">
    <property type="term" value="F:alanine-tRNA ligase activity"/>
    <property type="evidence" value="ECO:0007669"/>
    <property type="project" value="UniProtKB-EC"/>
</dbReference>
<comment type="caution">
    <text evidence="18">The sequence shown here is derived from an EMBL/GenBank/DDBJ whole genome shotgun (WGS) entry which is preliminary data.</text>
</comment>
<dbReference type="SUPFAM" id="SSF55186">
    <property type="entry name" value="ThrRS/AlaRS common domain"/>
    <property type="match status" value="1"/>
</dbReference>
<evidence type="ECO:0000313" key="18">
    <source>
        <dbReference type="EMBL" id="TRM12004.1"/>
    </source>
</evidence>
<proteinExistence type="inferred from homology"/>
<evidence type="ECO:0000256" key="7">
    <source>
        <dbReference type="ARBA" id="ARBA00022598"/>
    </source>
</evidence>
<evidence type="ECO:0000256" key="6">
    <source>
        <dbReference type="ARBA" id="ARBA00022555"/>
    </source>
</evidence>
<dbReference type="EC" id="6.1.1.7" evidence="4"/>
<evidence type="ECO:0000256" key="10">
    <source>
        <dbReference type="ARBA" id="ARBA00022833"/>
    </source>
</evidence>
<keyword evidence="16" id="KW-0175">Coiled coil</keyword>
<evidence type="ECO:0000256" key="13">
    <source>
        <dbReference type="ARBA" id="ARBA00022917"/>
    </source>
</evidence>
<keyword evidence="13" id="KW-0648">Protein biosynthesis</keyword>
<dbReference type="InterPro" id="IPR012947">
    <property type="entry name" value="tRNA_SAD"/>
</dbReference>
<comment type="similarity">
    <text evidence="3">Belongs to the class-II aminoacyl-tRNA synthetase family.</text>
</comment>
<protein>
    <recommendedName>
        <fullName evidence="5">Alanine--tRNA ligase</fullName>
        <ecNumber evidence="4">6.1.1.7</ecNumber>
    </recommendedName>
    <alternativeName>
        <fullName evidence="15">Alanyl-tRNA synthetase</fullName>
    </alternativeName>
</protein>
<dbReference type="Pfam" id="PF01411">
    <property type="entry name" value="tRNA-synt_2c"/>
    <property type="match status" value="1"/>
</dbReference>
<dbReference type="GO" id="GO:0002161">
    <property type="term" value="F:aminoacyl-tRNA deacylase activity"/>
    <property type="evidence" value="ECO:0007669"/>
    <property type="project" value="UniProtKB-ARBA"/>
</dbReference>
<dbReference type="PROSITE" id="PS50860">
    <property type="entry name" value="AA_TRNA_LIGASE_II_ALA"/>
    <property type="match status" value="1"/>
</dbReference>
<evidence type="ECO:0000256" key="15">
    <source>
        <dbReference type="ARBA" id="ARBA00032577"/>
    </source>
</evidence>
<keyword evidence="14" id="KW-0030">Aminoacyl-tRNA synthetase</keyword>
<keyword evidence="9" id="KW-0547">Nucleotide-binding</keyword>
<dbReference type="Gene3D" id="3.30.980.10">
    <property type="entry name" value="Threonyl-trna Synthetase, Chain A, domain 2"/>
    <property type="match status" value="1"/>
</dbReference>
<comment type="cofactor">
    <cofactor evidence="1">
        <name>Zn(2+)</name>
        <dbReference type="ChEBI" id="CHEBI:29105"/>
    </cofactor>
</comment>
<dbReference type="InterPro" id="IPR051335">
    <property type="entry name" value="Alanyl-tRNA_Editing_Enzymes"/>
</dbReference>
<dbReference type="PANTHER" id="PTHR43462:SF1">
    <property type="entry name" value="ALANYL-TRNA EDITING PROTEIN AARSD1"/>
    <property type="match status" value="1"/>
</dbReference>
<dbReference type="InterPro" id="IPR003156">
    <property type="entry name" value="DHHA1_dom"/>
</dbReference>
<dbReference type="Pfam" id="PF02272">
    <property type="entry name" value="DHHA1"/>
    <property type="match status" value="1"/>
</dbReference>
<evidence type="ECO:0000256" key="12">
    <source>
        <dbReference type="ARBA" id="ARBA00022884"/>
    </source>
</evidence>
<keyword evidence="12" id="KW-0694">RNA-binding</keyword>
<dbReference type="InterPro" id="IPR018163">
    <property type="entry name" value="Thr/Ala-tRNA-synth_IIc_edit"/>
</dbReference>
<dbReference type="InterPro" id="IPR018164">
    <property type="entry name" value="Ala-tRNA-synth_IIc_N"/>
</dbReference>
<evidence type="ECO:0000313" key="19">
    <source>
        <dbReference type="Proteomes" id="UP000319280"/>
    </source>
</evidence>
<evidence type="ECO:0000256" key="14">
    <source>
        <dbReference type="ARBA" id="ARBA00023146"/>
    </source>
</evidence>
<evidence type="ECO:0000256" key="3">
    <source>
        <dbReference type="ARBA" id="ARBA00008226"/>
    </source>
</evidence>
<keyword evidence="10" id="KW-0862">Zinc</keyword>
<dbReference type="Gene3D" id="2.40.30.130">
    <property type="match status" value="1"/>
</dbReference>
<dbReference type="GO" id="GO:0006419">
    <property type="term" value="P:alanyl-tRNA aminoacylation"/>
    <property type="evidence" value="ECO:0007669"/>
    <property type="project" value="InterPro"/>
</dbReference>
<dbReference type="GO" id="GO:0046872">
    <property type="term" value="F:metal ion binding"/>
    <property type="evidence" value="ECO:0007669"/>
    <property type="project" value="UniProtKB-KW"/>
</dbReference>
<dbReference type="RefSeq" id="WP_142791033.1">
    <property type="nucleotide sequence ID" value="NZ_VJMZ01000001.1"/>
</dbReference>
<dbReference type="InterPro" id="IPR018165">
    <property type="entry name" value="Ala-tRNA-synth_IIc_core"/>
</dbReference>
<dbReference type="SUPFAM" id="SSF50447">
    <property type="entry name" value="Translation proteins"/>
    <property type="match status" value="1"/>
</dbReference>
<dbReference type="GO" id="GO:0000049">
    <property type="term" value="F:tRNA binding"/>
    <property type="evidence" value="ECO:0007669"/>
    <property type="project" value="UniProtKB-KW"/>
</dbReference>
<evidence type="ECO:0000256" key="1">
    <source>
        <dbReference type="ARBA" id="ARBA00001947"/>
    </source>
</evidence>
<gene>
    <name evidence="18" type="ORF">FH966_10070</name>
</gene>
<feature type="coiled-coil region" evidence="16">
    <location>
        <begin position="255"/>
        <end position="289"/>
    </location>
</feature>
<keyword evidence="19" id="KW-1185">Reference proteome</keyword>
<evidence type="ECO:0000256" key="8">
    <source>
        <dbReference type="ARBA" id="ARBA00022723"/>
    </source>
</evidence>
<dbReference type="Pfam" id="PF07973">
    <property type="entry name" value="tRNA_SAD"/>
    <property type="match status" value="1"/>
</dbReference>
<evidence type="ECO:0000256" key="9">
    <source>
        <dbReference type="ARBA" id="ARBA00022741"/>
    </source>
</evidence>
<dbReference type="SMART" id="SM00863">
    <property type="entry name" value="tRNA_SAD"/>
    <property type="match status" value="1"/>
</dbReference>
<keyword evidence="11" id="KW-0067">ATP-binding</keyword>
<dbReference type="InterPro" id="IPR009000">
    <property type="entry name" value="Transl_B-barrel_sf"/>
</dbReference>
<dbReference type="FunFam" id="3.10.310.40:FF:000001">
    <property type="entry name" value="Alanine--tRNA ligase"/>
    <property type="match status" value="1"/>
</dbReference>
<comment type="subcellular location">
    <subcellularLocation>
        <location evidence="2">Cytoplasm</location>
    </subcellularLocation>
</comment>
<dbReference type="PANTHER" id="PTHR43462">
    <property type="entry name" value="ALANYL-TRNA EDITING PROTEIN"/>
    <property type="match status" value="1"/>
</dbReference>
<evidence type="ECO:0000256" key="16">
    <source>
        <dbReference type="SAM" id="Coils"/>
    </source>
</evidence>
<name>A0A549YJG5_9BACI</name>
<sequence length="405" mass="45348">MLTKKLYYQDQYQRSFTANLQRSGKDGQGRFYVVLDQTAFYPTGGGQPHDTGTLNDVNVYDVEEVDGEIRHYLEEPAEGYHTFTGKIDWERRFDHMQQHAGQHILSAAFDNEFGLKTVSFHLGTEVCSIDLETVNLSDEEAAQAEAIANKIILENRPLDTKWVTENELAAYSLRKAVSVTDHIRLVIIPEFDYNGCGGTHPDSCGQVQSIKILHWEKQKKHKIRVYFVCGKRVLRQLGAKHQITQRLTATLNAPQEKLDEAANKALQQIKDHEKTIDTLKSELIKYEAGAYIDHAACIDDRNIVQAIFQERPMRELQQLAKHITVSTTNILVLLISETDNKLQLVCSKSDDVPVNMNDLVQQTLPLINGKGGGNGSTAQGGGDKTIAAQKVMEALVSQVSSLTQK</sequence>
<evidence type="ECO:0000256" key="11">
    <source>
        <dbReference type="ARBA" id="ARBA00022840"/>
    </source>
</evidence>
<accession>A0A549YJG5</accession>